<dbReference type="EMBL" id="NVVJ01000031">
    <property type="protein sequence ID" value="PCJ24042.1"/>
    <property type="molecule type" value="Genomic_DNA"/>
</dbReference>
<dbReference type="AlphaFoldDB" id="A0A2A5AXR7"/>
<gene>
    <name evidence="2" type="ORF">COA96_10555</name>
</gene>
<name>A0A2A5AXR7_9GAMM</name>
<sequence length="118" mass="13273">MYKYHAKLLLFLIFISFFPTATNGQTSLAESLMQDSTLQEATIIAIRNALGGRDRTAVVRRGGFLIDIQIYIETYRGMHDANTLANIQNRYSAAKAELLEPRLPATIEELVSILEILQ</sequence>
<keyword evidence="1" id="KW-0732">Signal</keyword>
<dbReference type="Proteomes" id="UP000218327">
    <property type="component" value="Unassembled WGS sequence"/>
</dbReference>
<organism evidence="2 3">
    <name type="scientific">SAR86 cluster bacterium</name>
    <dbReference type="NCBI Taxonomy" id="2030880"/>
    <lineage>
        <taxon>Bacteria</taxon>
        <taxon>Pseudomonadati</taxon>
        <taxon>Pseudomonadota</taxon>
        <taxon>Gammaproteobacteria</taxon>
        <taxon>SAR86 cluster</taxon>
    </lineage>
</organism>
<accession>A0A2A5AXR7</accession>
<evidence type="ECO:0000256" key="1">
    <source>
        <dbReference type="SAM" id="SignalP"/>
    </source>
</evidence>
<proteinExistence type="predicted"/>
<feature type="chain" id="PRO_5012178712" evidence="1">
    <location>
        <begin position="22"/>
        <end position="118"/>
    </location>
</feature>
<protein>
    <submittedName>
        <fullName evidence="2">Uncharacterized protein</fullName>
    </submittedName>
</protein>
<comment type="caution">
    <text evidence="2">The sequence shown here is derived from an EMBL/GenBank/DDBJ whole genome shotgun (WGS) entry which is preliminary data.</text>
</comment>
<evidence type="ECO:0000313" key="2">
    <source>
        <dbReference type="EMBL" id="PCJ24042.1"/>
    </source>
</evidence>
<feature type="signal peptide" evidence="1">
    <location>
        <begin position="1"/>
        <end position="21"/>
    </location>
</feature>
<reference evidence="3" key="1">
    <citation type="submission" date="2017-08" db="EMBL/GenBank/DDBJ databases">
        <title>A dynamic microbial community with high functional redundancy inhabits the cold, oxic subseafloor aquifer.</title>
        <authorList>
            <person name="Tully B.J."/>
            <person name="Wheat C.G."/>
            <person name="Glazer B.T."/>
            <person name="Huber J.A."/>
        </authorList>
    </citation>
    <scope>NUCLEOTIDE SEQUENCE [LARGE SCALE GENOMIC DNA]</scope>
</reference>
<evidence type="ECO:0000313" key="3">
    <source>
        <dbReference type="Proteomes" id="UP000218327"/>
    </source>
</evidence>